<dbReference type="GO" id="GO:0046872">
    <property type="term" value="F:metal ion binding"/>
    <property type="evidence" value="ECO:0007669"/>
    <property type="project" value="UniProtKB-KW"/>
</dbReference>
<comment type="similarity">
    <text evidence="1">Belongs to the SurE nucleotidase family.</text>
</comment>
<name>A0A6A6UH18_9PEZI</name>
<evidence type="ECO:0000256" key="2">
    <source>
        <dbReference type="ARBA" id="ARBA00022723"/>
    </source>
</evidence>
<dbReference type="InterPro" id="IPR002828">
    <property type="entry name" value="SurE-like_Pase/nucleotidase"/>
</dbReference>
<dbReference type="SUPFAM" id="SSF64167">
    <property type="entry name" value="SurE-like"/>
    <property type="match status" value="1"/>
</dbReference>
<dbReference type="Pfam" id="PF01975">
    <property type="entry name" value="SurE"/>
    <property type="match status" value="1"/>
</dbReference>
<reference evidence="5" key="1">
    <citation type="journal article" date="2020" name="Stud. Mycol.">
        <title>101 Dothideomycetes genomes: a test case for predicting lifestyles and emergence of pathogens.</title>
        <authorList>
            <person name="Haridas S."/>
            <person name="Albert R."/>
            <person name="Binder M."/>
            <person name="Bloem J."/>
            <person name="Labutti K."/>
            <person name="Salamov A."/>
            <person name="Andreopoulos B."/>
            <person name="Baker S."/>
            <person name="Barry K."/>
            <person name="Bills G."/>
            <person name="Bluhm B."/>
            <person name="Cannon C."/>
            <person name="Castanera R."/>
            <person name="Culley D."/>
            <person name="Daum C."/>
            <person name="Ezra D."/>
            <person name="Gonzalez J."/>
            <person name="Henrissat B."/>
            <person name="Kuo A."/>
            <person name="Liang C."/>
            <person name="Lipzen A."/>
            <person name="Lutzoni F."/>
            <person name="Magnuson J."/>
            <person name="Mondo S."/>
            <person name="Nolan M."/>
            <person name="Ohm R."/>
            <person name="Pangilinan J."/>
            <person name="Park H.-J."/>
            <person name="Ramirez L."/>
            <person name="Alfaro M."/>
            <person name="Sun H."/>
            <person name="Tritt A."/>
            <person name="Yoshinaga Y."/>
            <person name="Zwiers L.-H."/>
            <person name="Turgeon B."/>
            <person name="Goodwin S."/>
            <person name="Spatafora J."/>
            <person name="Crous P."/>
            <person name="Grigoriev I."/>
        </authorList>
    </citation>
    <scope>NUCLEOTIDE SEQUENCE</scope>
    <source>
        <strain evidence="5">CBS 115976</strain>
    </source>
</reference>
<dbReference type="Gene3D" id="3.40.1210.10">
    <property type="entry name" value="Survival protein SurE-like phosphatase/nucleotidase"/>
    <property type="match status" value="1"/>
</dbReference>
<evidence type="ECO:0000313" key="5">
    <source>
        <dbReference type="EMBL" id="KAF2670733.1"/>
    </source>
</evidence>
<keyword evidence="6" id="KW-1185">Reference proteome</keyword>
<evidence type="ECO:0000256" key="1">
    <source>
        <dbReference type="ARBA" id="ARBA00011062"/>
    </source>
</evidence>
<keyword evidence="2" id="KW-0479">Metal-binding</keyword>
<feature type="domain" description="Survival protein SurE-like phosphatase/nucleotidase" evidence="4">
    <location>
        <begin position="24"/>
        <end position="230"/>
    </location>
</feature>
<dbReference type="NCBIfam" id="TIGR00087">
    <property type="entry name" value="surE"/>
    <property type="match status" value="1"/>
</dbReference>
<dbReference type="GO" id="GO:0008252">
    <property type="term" value="F:nucleotidase activity"/>
    <property type="evidence" value="ECO:0007669"/>
    <property type="project" value="InterPro"/>
</dbReference>
<dbReference type="PANTHER" id="PTHR30457:SF0">
    <property type="entry name" value="PHOSPHATASE, PUTATIVE (AFU_ORTHOLOGUE AFUA_4G01070)-RELATED"/>
    <property type="match status" value="1"/>
</dbReference>
<dbReference type="InterPro" id="IPR030048">
    <property type="entry name" value="SurE"/>
</dbReference>
<organism evidence="5 6">
    <name type="scientific">Microthyrium microscopicum</name>
    <dbReference type="NCBI Taxonomy" id="703497"/>
    <lineage>
        <taxon>Eukaryota</taxon>
        <taxon>Fungi</taxon>
        <taxon>Dikarya</taxon>
        <taxon>Ascomycota</taxon>
        <taxon>Pezizomycotina</taxon>
        <taxon>Dothideomycetes</taxon>
        <taxon>Dothideomycetes incertae sedis</taxon>
        <taxon>Microthyriales</taxon>
        <taxon>Microthyriaceae</taxon>
        <taxon>Microthyrium</taxon>
    </lineage>
</organism>
<accession>A0A6A6UH18</accession>
<gene>
    <name evidence="5" type="ORF">BT63DRAFT_423034</name>
</gene>
<dbReference type="PANTHER" id="PTHR30457">
    <property type="entry name" value="5'-NUCLEOTIDASE SURE"/>
    <property type="match status" value="1"/>
</dbReference>
<dbReference type="OrthoDB" id="4018688at2759"/>
<evidence type="ECO:0000256" key="3">
    <source>
        <dbReference type="ARBA" id="ARBA00022801"/>
    </source>
</evidence>
<keyword evidence="3" id="KW-0378">Hydrolase</keyword>
<dbReference type="Proteomes" id="UP000799302">
    <property type="component" value="Unassembled WGS sequence"/>
</dbReference>
<evidence type="ECO:0000313" key="6">
    <source>
        <dbReference type="Proteomes" id="UP000799302"/>
    </source>
</evidence>
<dbReference type="EMBL" id="MU004233">
    <property type="protein sequence ID" value="KAF2670733.1"/>
    <property type="molecule type" value="Genomic_DNA"/>
</dbReference>
<protein>
    <submittedName>
        <fullName evidence="5">5'/3'-nucleotidase sure</fullName>
    </submittedName>
</protein>
<proteinExistence type="inferred from homology"/>
<evidence type="ECO:0000259" key="4">
    <source>
        <dbReference type="Pfam" id="PF01975"/>
    </source>
</evidence>
<dbReference type="AlphaFoldDB" id="A0A6A6UH18"/>
<sequence length="374" mass="38016">MKIGSYARIATVALLSTSTTGLNILLGNDDSWASANIRQFYSALKAAGHKVLLVAPAVNQSGKGGTTVFAESANLTGPAEFNTVKAGAPSWGTDPTDSNIWYYNGTPAACTFFALDYVIPKAWNSTLPDLFVSGPNEGNNLGPFLYTLSGTIGAAYAAIERGIPGIAFSAGNGTHRSYTTVANGSTTDVAVLNAKAAVKVVNQLASSVKSGRLLPYGYGINVNLPVLNSTCSTPTYTQTRLTGGALGDKAVLNTTTNVFTYGNDVNDPGLNTCINGNCSLPGETDVVATKCSVALSPFTIDYDAPSCNGATDVRGYFSALVANANTSTAASGTSGNGTTVTTGAPAQQTTNAGAVVEVSGLGLLAGGVAALMML</sequence>
<dbReference type="InterPro" id="IPR036523">
    <property type="entry name" value="SurE-like_sf"/>
</dbReference>